<dbReference type="GO" id="GO:0005886">
    <property type="term" value="C:plasma membrane"/>
    <property type="evidence" value="ECO:0007669"/>
    <property type="project" value="TreeGrafter"/>
</dbReference>
<sequence length="359" mass="40976">MSNRQNIISSKENIVENLMSNNLSSIEEYNEKTLSAPLLMGWVLILLALLAVPFSNTKEEAIPAYLLTFAAFLALFLLYKVPIIKKRTFAGGYISFSVLFLLGIYLSVIHSPNMRATILLGGFILMPLSFIDRLPRTILFLAFWLVVHTVLAFYLKPLLALDDTINCLIAAVLGCYLGNTLMRVRLESFEARRMLVIEKETDELTGLPNRRKLYETLRALQNFYGEKPTGIMMLDIDHFKDFNDKYGHISGDRYLRLFAEVLNNFTKVFRLHFYRYGGEEFMAIAYGYEKEELFSIAESLHVAVQKADMDGYNTTVSIGVAYCGEEQVTNYEKVIERADNAAYSAKRSGRNKVCMEQTR</sequence>
<keyword evidence="1" id="KW-0812">Transmembrane</keyword>
<evidence type="ECO:0000256" key="1">
    <source>
        <dbReference type="SAM" id="Phobius"/>
    </source>
</evidence>
<gene>
    <name evidence="3" type="ORF">SDC9_119578</name>
</gene>
<evidence type="ECO:0000259" key="2">
    <source>
        <dbReference type="PROSITE" id="PS50887"/>
    </source>
</evidence>
<dbReference type="PROSITE" id="PS50887">
    <property type="entry name" value="GGDEF"/>
    <property type="match status" value="1"/>
</dbReference>
<dbReference type="GO" id="GO:0043709">
    <property type="term" value="P:cell adhesion involved in single-species biofilm formation"/>
    <property type="evidence" value="ECO:0007669"/>
    <property type="project" value="TreeGrafter"/>
</dbReference>
<keyword evidence="1" id="KW-1133">Transmembrane helix</keyword>
<dbReference type="InterPro" id="IPR000160">
    <property type="entry name" value="GGDEF_dom"/>
</dbReference>
<dbReference type="InterPro" id="IPR043128">
    <property type="entry name" value="Rev_trsase/Diguanyl_cyclase"/>
</dbReference>
<dbReference type="GO" id="GO:1902201">
    <property type="term" value="P:negative regulation of bacterial-type flagellum-dependent cell motility"/>
    <property type="evidence" value="ECO:0007669"/>
    <property type="project" value="TreeGrafter"/>
</dbReference>
<proteinExistence type="predicted"/>
<feature type="transmembrane region" description="Helical" evidence="1">
    <location>
        <begin position="114"/>
        <end position="131"/>
    </location>
</feature>
<dbReference type="PANTHER" id="PTHR45138">
    <property type="entry name" value="REGULATORY COMPONENTS OF SENSORY TRANSDUCTION SYSTEM"/>
    <property type="match status" value="1"/>
</dbReference>
<dbReference type="EMBL" id="VSSQ01024842">
    <property type="protein sequence ID" value="MPM72602.1"/>
    <property type="molecule type" value="Genomic_DNA"/>
</dbReference>
<feature type="transmembrane region" description="Helical" evidence="1">
    <location>
        <begin position="167"/>
        <end position="184"/>
    </location>
</feature>
<keyword evidence="1" id="KW-0472">Membrane</keyword>
<dbReference type="InterPro" id="IPR050469">
    <property type="entry name" value="Diguanylate_Cyclase"/>
</dbReference>
<reference evidence="3" key="1">
    <citation type="submission" date="2019-08" db="EMBL/GenBank/DDBJ databases">
        <authorList>
            <person name="Kucharzyk K."/>
            <person name="Murdoch R.W."/>
            <person name="Higgins S."/>
            <person name="Loffler F."/>
        </authorList>
    </citation>
    <scope>NUCLEOTIDE SEQUENCE</scope>
</reference>
<comment type="caution">
    <text evidence="3">The sequence shown here is derived from an EMBL/GenBank/DDBJ whole genome shotgun (WGS) entry which is preliminary data.</text>
</comment>
<dbReference type="SMART" id="SM00267">
    <property type="entry name" value="GGDEF"/>
    <property type="match status" value="1"/>
</dbReference>
<protein>
    <recommendedName>
        <fullName evidence="2">GGDEF domain-containing protein</fullName>
    </recommendedName>
</protein>
<name>A0A645C4M9_9ZZZZ</name>
<feature type="transmembrane region" description="Helical" evidence="1">
    <location>
        <begin position="61"/>
        <end position="79"/>
    </location>
</feature>
<feature type="transmembrane region" description="Helical" evidence="1">
    <location>
        <begin position="138"/>
        <end position="155"/>
    </location>
</feature>
<dbReference type="PANTHER" id="PTHR45138:SF9">
    <property type="entry name" value="DIGUANYLATE CYCLASE DGCM-RELATED"/>
    <property type="match status" value="1"/>
</dbReference>
<dbReference type="InterPro" id="IPR029787">
    <property type="entry name" value="Nucleotide_cyclase"/>
</dbReference>
<dbReference type="Gene3D" id="3.30.70.270">
    <property type="match status" value="1"/>
</dbReference>
<feature type="transmembrane region" description="Helical" evidence="1">
    <location>
        <begin position="34"/>
        <end position="55"/>
    </location>
</feature>
<feature type="domain" description="GGDEF" evidence="2">
    <location>
        <begin position="227"/>
        <end position="358"/>
    </location>
</feature>
<feature type="transmembrane region" description="Helical" evidence="1">
    <location>
        <begin position="91"/>
        <end position="108"/>
    </location>
</feature>
<dbReference type="CDD" id="cd01949">
    <property type="entry name" value="GGDEF"/>
    <property type="match status" value="1"/>
</dbReference>
<evidence type="ECO:0000313" key="3">
    <source>
        <dbReference type="EMBL" id="MPM72602.1"/>
    </source>
</evidence>
<dbReference type="Pfam" id="PF00990">
    <property type="entry name" value="GGDEF"/>
    <property type="match status" value="1"/>
</dbReference>
<dbReference type="NCBIfam" id="TIGR00254">
    <property type="entry name" value="GGDEF"/>
    <property type="match status" value="1"/>
</dbReference>
<dbReference type="AlphaFoldDB" id="A0A645C4M9"/>
<dbReference type="FunFam" id="3.30.70.270:FF:000001">
    <property type="entry name" value="Diguanylate cyclase domain protein"/>
    <property type="match status" value="1"/>
</dbReference>
<dbReference type="SUPFAM" id="SSF55073">
    <property type="entry name" value="Nucleotide cyclase"/>
    <property type="match status" value="1"/>
</dbReference>
<organism evidence="3">
    <name type="scientific">bioreactor metagenome</name>
    <dbReference type="NCBI Taxonomy" id="1076179"/>
    <lineage>
        <taxon>unclassified sequences</taxon>
        <taxon>metagenomes</taxon>
        <taxon>ecological metagenomes</taxon>
    </lineage>
</organism>
<accession>A0A645C4M9</accession>
<dbReference type="GO" id="GO:0052621">
    <property type="term" value="F:diguanylate cyclase activity"/>
    <property type="evidence" value="ECO:0007669"/>
    <property type="project" value="TreeGrafter"/>
</dbReference>